<keyword evidence="2" id="KW-0328">Glycosyltransferase</keyword>
<keyword evidence="3" id="KW-0808">Transferase</keyword>
<dbReference type="InterPro" id="IPR001173">
    <property type="entry name" value="Glyco_trans_2-like"/>
</dbReference>
<dbReference type="InterPro" id="IPR029044">
    <property type="entry name" value="Nucleotide-diphossugar_trans"/>
</dbReference>
<evidence type="ECO:0000256" key="2">
    <source>
        <dbReference type="ARBA" id="ARBA00022676"/>
    </source>
</evidence>
<dbReference type="Pfam" id="PF00535">
    <property type="entry name" value="Glycos_transf_2"/>
    <property type="match status" value="1"/>
</dbReference>
<dbReference type="RefSeq" id="WP_211860531.1">
    <property type="nucleotide sequence ID" value="NZ_JAAEDM010000005.1"/>
</dbReference>
<reference evidence="5" key="1">
    <citation type="submission" date="2020-01" db="EMBL/GenBank/DDBJ databases">
        <authorList>
            <person name="Rat A."/>
        </authorList>
    </citation>
    <scope>NUCLEOTIDE SEQUENCE</scope>
    <source>
        <strain evidence="5">LMG 31231</strain>
    </source>
</reference>
<dbReference type="AlphaFoldDB" id="A0A9X9WSM6"/>
<evidence type="ECO:0000259" key="4">
    <source>
        <dbReference type="Pfam" id="PF00535"/>
    </source>
</evidence>
<evidence type="ECO:0000256" key="1">
    <source>
        <dbReference type="ARBA" id="ARBA00006739"/>
    </source>
</evidence>
<reference evidence="5" key="2">
    <citation type="journal article" date="2021" name="Syst. Appl. Microbiol.">
        <title>Roseomonas hellenica sp. nov., isolated from roots of wild-growing Alkanna tinctoria.</title>
        <authorList>
            <person name="Rat A."/>
            <person name="Naranjo H.D."/>
            <person name="Lebbe L."/>
            <person name="Cnockaert M."/>
            <person name="Krigas N."/>
            <person name="Grigoriadou K."/>
            <person name="Maloupa E."/>
            <person name="Willems A."/>
        </authorList>
    </citation>
    <scope>NUCLEOTIDE SEQUENCE</scope>
    <source>
        <strain evidence="5">LMG 31231</strain>
    </source>
</reference>
<dbReference type="InterPro" id="IPR050834">
    <property type="entry name" value="Glycosyltransf_2"/>
</dbReference>
<proteinExistence type="inferred from homology"/>
<dbReference type="Proteomes" id="UP001138751">
    <property type="component" value="Unassembled WGS sequence"/>
</dbReference>
<evidence type="ECO:0000313" key="6">
    <source>
        <dbReference type="Proteomes" id="UP001138751"/>
    </source>
</evidence>
<keyword evidence="6" id="KW-1185">Reference proteome</keyword>
<organism evidence="5 6">
    <name type="scientific">Neoroseomonas soli</name>
    <dbReference type="NCBI Taxonomy" id="1081025"/>
    <lineage>
        <taxon>Bacteria</taxon>
        <taxon>Pseudomonadati</taxon>
        <taxon>Pseudomonadota</taxon>
        <taxon>Alphaproteobacteria</taxon>
        <taxon>Acetobacterales</taxon>
        <taxon>Acetobacteraceae</taxon>
        <taxon>Neoroseomonas</taxon>
    </lineage>
</organism>
<comment type="similarity">
    <text evidence="1">Belongs to the glycosyltransferase 2 family.</text>
</comment>
<dbReference type="EMBL" id="JAAEDM010000005">
    <property type="protein sequence ID" value="MBR0670155.1"/>
    <property type="molecule type" value="Genomic_DNA"/>
</dbReference>
<name>A0A9X9WSM6_9PROT</name>
<comment type="caution">
    <text evidence="5">The sequence shown here is derived from an EMBL/GenBank/DDBJ whole genome shotgun (WGS) entry which is preliminary data.</text>
</comment>
<feature type="domain" description="Glycosyltransferase 2-like" evidence="4">
    <location>
        <begin position="7"/>
        <end position="124"/>
    </location>
</feature>
<evidence type="ECO:0000313" key="5">
    <source>
        <dbReference type="EMBL" id="MBR0670155.1"/>
    </source>
</evidence>
<sequence>MQRRSISVVIPAYRAAGTIASALRSVFIQSIRPDEVIVVDDGSPDALADVVARDFPEVRLLRQANAGPAAARNRGAAAAKGEWLAFLDADDAWLPGKLERQLEMAAAPDVGVIAGGVLGRETKAFDPAPGFDALWERNSVATSSALVRRAAYQTAGGMEARFRHCEDYHLWLRLAHAGWRVVICAEPMVVYTPAATSLTHQLDAFAEAERMCVEDIAARFRIPSGQLRRRIAESYRQHARGALHVRQMRSARAFLRRSLRYRVTARQVVDLMAASAPRTLLDLRRWLRGGDTPVGSPEAGR</sequence>
<evidence type="ECO:0000256" key="3">
    <source>
        <dbReference type="ARBA" id="ARBA00022679"/>
    </source>
</evidence>
<protein>
    <submittedName>
        <fullName evidence="5">Glycosyltransferase family 2 protein</fullName>
    </submittedName>
</protein>
<dbReference type="PANTHER" id="PTHR43685:SF5">
    <property type="entry name" value="GLYCOSYLTRANSFERASE EPSE-RELATED"/>
    <property type="match status" value="1"/>
</dbReference>
<accession>A0A9X9WSM6</accession>
<gene>
    <name evidence="5" type="ORF">GXW76_03125</name>
</gene>
<dbReference type="PANTHER" id="PTHR43685">
    <property type="entry name" value="GLYCOSYLTRANSFERASE"/>
    <property type="match status" value="1"/>
</dbReference>
<dbReference type="Gene3D" id="3.90.550.10">
    <property type="entry name" value="Spore Coat Polysaccharide Biosynthesis Protein SpsA, Chain A"/>
    <property type="match status" value="1"/>
</dbReference>
<dbReference type="CDD" id="cd00761">
    <property type="entry name" value="Glyco_tranf_GTA_type"/>
    <property type="match status" value="1"/>
</dbReference>
<dbReference type="GO" id="GO:0016757">
    <property type="term" value="F:glycosyltransferase activity"/>
    <property type="evidence" value="ECO:0007669"/>
    <property type="project" value="UniProtKB-KW"/>
</dbReference>
<dbReference type="SUPFAM" id="SSF53448">
    <property type="entry name" value="Nucleotide-diphospho-sugar transferases"/>
    <property type="match status" value="1"/>
</dbReference>